<accession>A0A7J5B1Q3</accession>
<dbReference type="AlphaFoldDB" id="A0A7J5B1Q3"/>
<gene>
    <name evidence="1" type="ORF">F8O03_11800</name>
</gene>
<evidence type="ECO:0000313" key="1">
    <source>
        <dbReference type="EMBL" id="KAB1637863.1"/>
    </source>
</evidence>
<proteinExistence type="predicted"/>
<dbReference type="RefSeq" id="WP_151424007.1">
    <property type="nucleotide sequence ID" value="NZ_WBJX01000003.1"/>
</dbReference>
<dbReference type="EMBL" id="WBJX01000003">
    <property type="protein sequence ID" value="KAB1637863.1"/>
    <property type="molecule type" value="Genomic_DNA"/>
</dbReference>
<protein>
    <submittedName>
        <fullName evidence="1">Uncharacterized protein</fullName>
    </submittedName>
</protein>
<evidence type="ECO:0000313" key="2">
    <source>
        <dbReference type="Proteomes" id="UP000490386"/>
    </source>
</evidence>
<dbReference type="InterPro" id="IPR054202">
    <property type="entry name" value="DUF6907"/>
</dbReference>
<reference evidence="1 2" key="1">
    <citation type="submission" date="2019-09" db="EMBL/GenBank/DDBJ databases">
        <title>Phylogeny of genus Pseudoclavibacter and closely related genus.</title>
        <authorList>
            <person name="Li Y."/>
        </authorList>
    </citation>
    <scope>NUCLEOTIDE SEQUENCE [LARGE SCALE GENOMIC DNA]</scope>
    <source>
        <strain evidence="1 2">THG-MD12</strain>
    </source>
</reference>
<comment type="caution">
    <text evidence="1">The sequence shown here is derived from an EMBL/GenBank/DDBJ whole genome shotgun (WGS) entry which is preliminary data.</text>
</comment>
<dbReference type="Proteomes" id="UP000490386">
    <property type="component" value="Unassembled WGS sequence"/>
</dbReference>
<keyword evidence="2" id="KW-1185">Reference proteome</keyword>
<name>A0A7J5B1Q3_9MICO</name>
<organism evidence="1 2">
    <name type="scientific">Pseudoclavibacter terrae</name>
    <dbReference type="NCBI Taxonomy" id="1530195"/>
    <lineage>
        <taxon>Bacteria</taxon>
        <taxon>Bacillati</taxon>
        <taxon>Actinomycetota</taxon>
        <taxon>Actinomycetes</taxon>
        <taxon>Micrococcales</taxon>
        <taxon>Microbacteriaceae</taxon>
        <taxon>Pseudoclavibacter</taxon>
    </lineage>
</organism>
<sequence>MTHATGTNTCPTWCIALHLDGDTLHHGASIELAVMRRPSPGERLFRPELPATPITLELVAHQEAGEPGPWIAVLHEGAAVLDLTTLSAEHLASALRDLAADTRR</sequence>
<dbReference type="Pfam" id="PF21848">
    <property type="entry name" value="DUF6907"/>
    <property type="match status" value="1"/>
</dbReference>
<dbReference type="OrthoDB" id="5082479at2"/>